<name>A0AAW1L7A7_POPJA</name>
<evidence type="ECO:0000313" key="2">
    <source>
        <dbReference type="EMBL" id="KAK9729910.1"/>
    </source>
</evidence>
<accession>A0AAW1L7A7</accession>
<dbReference type="Proteomes" id="UP001458880">
    <property type="component" value="Unassembled WGS sequence"/>
</dbReference>
<feature type="region of interest" description="Disordered" evidence="1">
    <location>
        <begin position="1"/>
        <end position="37"/>
    </location>
</feature>
<dbReference type="EMBL" id="JASPKY010000156">
    <property type="protein sequence ID" value="KAK9729910.1"/>
    <property type="molecule type" value="Genomic_DNA"/>
</dbReference>
<protein>
    <submittedName>
        <fullName evidence="2">Uncharacterized protein</fullName>
    </submittedName>
</protein>
<sequence length="243" mass="27734">MKAARTRSINYTTAEKENDQEPPQTSSHTSRRRPTAVKTFTSSALGEMYEQLVQKKLEYAECLKREPEPRLHPTPSNLSFQSRSRKLHDISSRLFGVRRSPILSAFSSTVICHHQLVIADYDSAIFSPADQQTLPATFPCTTAISNLNALFRYVYIAACHSSSSPKKKTNDVVMNEIGSRLFILRIHRSVPFVFVSEKEDERRRNERNRVSFVYLRRASALEKPKGICVYRRLAEASGEFAFL</sequence>
<organism evidence="2 3">
    <name type="scientific">Popillia japonica</name>
    <name type="common">Japanese beetle</name>
    <dbReference type="NCBI Taxonomy" id="7064"/>
    <lineage>
        <taxon>Eukaryota</taxon>
        <taxon>Metazoa</taxon>
        <taxon>Ecdysozoa</taxon>
        <taxon>Arthropoda</taxon>
        <taxon>Hexapoda</taxon>
        <taxon>Insecta</taxon>
        <taxon>Pterygota</taxon>
        <taxon>Neoptera</taxon>
        <taxon>Endopterygota</taxon>
        <taxon>Coleoptera</taxon>
        <taxon>Polyphaga</taxon>
        <taxon>Scarabaeiformia</taxon>
        <taxon>Scarabaeidae</taxon>
        <taxon>Rutelinae</taxon>
        <taxon>Popillia</taxon>
    </lineage>
</organism>
<reference evidence="2 3" key="1">
    <citation type="journal article" date="2024" name="BMC Genomics">
        <title>De novo assembly and annotation of Popillia japonica's genome with initial clues to its potential as an invasive pest.</title>
        <authorList>
            <person name="Cucini C."/>
            <person name="Boschi S."/>
            <person name="Funari R."/>
            <person name="Cardaioli E."/>
            <person name="Iannotti N."/>
            <person name="Marturano G."/>
            <person name="Paoli F."/>
            <person name="Bruttini M."/>
            <person name="Carapelli A."/>
            <person name="Frati F."/>
            <person name="Nardi F."/>
        </authorList>
    </citation>
    <scope>NUCLEOTIDE SEQUENCE [LARGE SCALE GENOMIC DNA]</scope>
    <source>
        <strain evidence="2">DMR45628</strain>
    </source>
</reference>
<keyword evidence="3" id="KW-1185">Reference proteome</keyword>
<proteinExistence type="predicted"/>
<gene>
    <name evidence="2" type="ORF">QE152_g15682</name>
</gene>
<evidence type="ECO:0000313" key="3">
    <source>
        <dbReference type="Proteomes" id="UP001458880"/>
    </source>
</evidence>
<comment type="caution">
    <text evidence="2">The sequence shown here is derived from an EMBL/GenBank/DDBJ whole genome shotgun (WGS) entry which is preliminary data.</text>
</comment>
<dbReference type="AlphaFoldDB" id="A0AAW1L7A7"/>
<evidence type="ECO:0000256" key="1">
    <source>
        <dbReference type="SAM" id="MobiDB-lite"/>
    </source>
</evidence>